<comment type="caution">
    <text evidence="3">The sequence shown here is derived from an EMBL/GenBank/DDBJ whole genome shotgun (WGS) entry which is preliminary data.</text>
</comment>
<dbReference type="PANTHER" id="PTHR42928">
    <property type="entry name" value="TRICARBOXYLATE-BINDING PROTEIN"/>
    <property type="match status" value="1"/>
</dbReference>
<organism evidence="3 4">
    <name type="scientific">Pseudoroseomonas ludipueritiae</name>
    <dbReference type="NCBI Taxonomy" id="198093"/>
    <lineage>
        <taxon>Bacteria</taxon>
        <taxon>Pseudomonadati</taxon>
        <taxon>Pseudomonadota</taxon>
        <taxon>Alphaproteobacteria</taxon>
        <taxon>Acetobacterales</taxon>
        <taxon>Acetobacteraceae</taxon>
        <taxon>Pseudoroseomonas</taxon>
    </lineage>
</organism>
<dbReference type="PIRSF" id="PIRSF017082">
    <property type="entry name" value="YflP"/>
    <property type="match status" value="1"/>
</dbReference>
<dbReference type="InterPro" id="IPR005064">
    <property type="entry name" value="BUG"/>
</dbReference>
<dbReference type="Pfam" id="PF03401">
    <property type="entry name" value="TctC"/>
    <property type="match status" value="1"/>
</dbReference>
<gene>
    <name evidence="3" type="ORF">IBL25_03970</name>
</gene>
<dbReference type="InterPro" id="IPR042100">
    <property type="entry name" value="Bug_dom1"/>
</dbReference>
<dbReference type="PANTHER" id="PTHR42928:SF5">
    <property type="entry name" value="BLR1237 PROTEIN"/>
    <property type="match status" value="1"/>
</dbReference>
<evidence type="ECO:0000313" key="3">
    <source>
        <dbReference type="EMBL" id="MBC9176103.1"/>
    </source>
</evidence>
<dbReference type="EMBL" id="JACTUZ010000007">
    <property type="protein sequence ID" value="MBC9176103.1"/>
    <property type="molecule type" value="Genomic_DNA"/>
</dbReference>
<dbReference type="Gene3D" id="3.40.190.150">
    <property type="entry name" value="Bordetella uptake gene, domain 1"/>
    <property type="match status" value="1"/>
</dbReference>
<dbReference type="Gene3D" id="3.40.190.10">
    <property type="entry name" value="Periplasmic binding protein-like II"/>
    <property type="match status" value="1"/>
</dbReference>
<dbReference type="Proteomes" id="UP000603940">
    <property type="component" value="Unassembled WGS sequence"/>
</dbReference>
<evidence type="ECO:0000256" key="1">
    <source>
        <dbReference type="ARBA" id="ARBA00006987"/>
    </source>
</evidence>
<protein>
    <submittedName>
        <fullName evidence="3">Tripartite tricarboxylate transporter substrate binding protein</fullName>
    </submittedName>
</protein>
<evidence type="ECO:0000313" key="4">
    <source>
        <dbReference type="Proteomes" id="UP000603940"/>
    </source>
</evidence>
<dbReference type="SUPFAM" id="SSF53850">
    <property type="entry name" value="Periplasmic binding protein-like II"/>
    <property type="match status" value="1"/>
</dbReference>
<comment type="similarity">
    <text evidence="1">Belongs to the UPF0065 (bug) family.</text>
</comment>
<sequence>MNRRQFTALGAAFGATALLQPSLSAPALAQGAATLPDVPLRLIVPFPPGGPNDLLARLLAQKMGPRLKRNVVIENRSGAGGVVGTDAVAKGLADGTSMVLTSAGAIAISPTLMPKMPYDVEKDLAPITLVALMPELLAVNPKMPVKNLAELIAYAKKNPGKVNFASSGNGSMPHLAGESLRFAADIDIVHVPYRGAAPAVTDLMAGQVQMMFADMPALLAQVQSGDLRPIAVAGDARSPLLPEVQTLAEAGQPDVAPVNWYGLMVPSRTPAPIQQLLHSAATEALRDPELVSAYEQQGARAAPGSPEEFRRFVAEETKRWGEIGRRAGATID</sequence>
<feature type="chain" id="PRO_5045518258" evidence="2">
    <location>
        <begin position="30"/>
        <end position="332"/>
    </location>
</feature>
<evidence type="ECO:0000256" key="2">
    <source>
        <dbReference type="SAM" id="SignalP"/>
    </source>
</evidence>
<reference evidence="3 4" key="1">
    <citation type="journal article" date="2009" name="Int. J. Syst. Evol. Microbiol.">
        <title>Transfer of Teichococcus ludipueritiae and Muricoccus roseus to the genus Roseomonas, as Roseomonas ludipueritiae comb. nov. and Roseomonas rosea comb. nov., respectively, and emended description of the genus Roseomonas.</title>
        <authorList>
            <person name="Sanchez-Porro C."/>
            <person name="Gallego V."/>
            <person name="Busse H.J."/>
            <person name="Kampfer P."/>
            <person name="Ventosa A."/>
        </authorList>
    </citation>
    <scope>NUCLEOTIDE SEQUENCE [LARGE SCALE GENOMIC DNA]</scope>
    <source>
        <strain evidence="3 4">DSM 14915</strain>
    </source>
</reference>
<dbReference type="CDD" id="cd13578">
    <property type="entry name" value="PBP2_Bug27"/>
    <property type="match status" value="1"/>
</dbReference>
<dbReference type="PROSITE" id="PS51318">
    <property type="entry name" value="TAT"/>
    <property type="match status" value="1"/>
</dbReference>
<dbReference type="RefSeq" id="WP_187777260.1">
    <property type="nucleotide sequence ID" value="NZ_JACTUZ010000007.1"/>
</dbReference>
<keyword evidence="2" id="KW-0732">Signal</keyword>
<proteinExistence type="inferred from homology"/>
<name>A0ABR7R2Z3_9PROT</name>
<dbReference type="InterPro" id="IPR006311">
    <property type="entry name" value="TAT_signal"/>
</dbReference>
<feature type="signal peptide" evidence="2">
    <location>
        <begin position="1"/>
        <end position="29"/>
    </location>
</feature>
<accession>A0ABR7R2Z3</accession>
<keyword evidence="4" id="KW-1185">Reference proteome</keyword>